<dbReference type="GO" id="GO:0018279">
    <property type="term" value="P:protein N-linked glycosylation via asparagine"/>
    <property type="evidence" value="ECO:0007669"/>
    <property type="project" value="TreeGrafter"/>
</dbReference>
<evidence type="ECO:0000256" key="15">
    <source>
        <dbReference type="ARBA" id="ARBA00034249"/>
    </source>
</evidence>
<evidence type="ECO:0000256" key="8">
    <source>
        <dbReference type="ARBA" id="ARBA00022692"/>
    </source>
</evidence>
<dbReference type="PANTHER" id="PTHR46059">
    <property type="entry name" value="BETA-GALACTOSIDE ALPHA-2,6-SIALYLTRANSFERASE"/>
    <property type="match status" value="1"/>
</dbReference>
<keyword evidence="13" id="KW-1015">Disulfide bond</keyword>
<keyword evidence="14" id="KW-0325">Glycoprotein</keyword>
<keyword evidence="11" id="KW-0333">Golgi apparatus</keyword>
<evidence type="ECO:0000256" key="21">
    <source>
        <dbReference type="SAM" id="Phobius"/>
    </source>
</evidence>
<dbReference type="AlphaFoldDB" id="A0AAD7S873"/>
<evidence type="ECO:0000256" key="12">
    <source>
        <dbReference type="ARBA" id="ARBA00023136"/>
    </source>
</evidence>
<evidence type="ECO:0000256" key="19">
    <source>
        <dbReference type="ARBA" id="ARBA00076676"/>
    </source>
</evidence>
<organism evidence="22 23">
    <name type="scientific">Aldrovandia affinis</name>
    <dbReference type="NCBI Taxonomy" id="143900"/>
    <lineage>
        <taxon>Eukaryota</taxon>
        <taxon>Metazoa</taxon>
        <taxon>Chordata</taxon>
        <taxon>Craniata</taxon>
        <taxon>Vertebrata</taxon>
        <taxon>Euteleostomi</taxon>
        <taxon>Actinopterygii</taxon>
        <taxon>Neopterygii</taxon>
        <taxon>Teleostei</taxon>
        <taxon>Notacanthiformes</taxon>
        <taxon>Halosauridae</taxon>
        <taxon>Aldrovandia</taxon>
    </lineage>
</organism>
<keyword evidence="6" id="KW-0328">Glycosyltransferase</keyword>
<keyword evidence="10 21" id="KW-1133">Transmembrane helix</keyword>
<comment type="catalytic activity">
    <reaction evidence="15">
        <text>a beta-D-galactoside + CMP-N-acetyl-beta-neuraminate = an N-acetyl-alpha-neuraminyl-(2-&gt;6)-beta-D-galactosyl derivative + CMP + H(+)</text>
        <dbReference type="Rhea" id="RHEA:52104"/>
        <dbReference type="ChEBI" id="CHEBI:15378"/>
        <dbReference type="ChEBI" id="CHEBI:28034"/>
        <dbReference type="ChEBI" id="CHEBI:57812"/>
        <dbReference type="ChEBI" id="CHEBI:60377"/>
        <dbReference type="ChEBI" id="CHEBI:136398"/>
        <dbReference type="EC" id="2.4.3.1"/>
    </reaction>
</comment>
<comment type="pathway">
    <text evidence="3">Protein modification; protein glycosylation.</text>
</comment>
<evidence type="ECO:0000256" key="10">
    <source>
        <dbReference type="ARBA" id="ARBA00022989"/>
    </source>
</evidence>
<reference evidence="22" key="1">
    <citation type="journal article" date="2023" name="Science">
        <title>Genome structures resolve the early diversification of teleost fishes.</title>
        <authorList>
            <person name="Parey E."/>
            <person name="Louis A."/>
            <person name="Montfort J."/>
            <person name="Bouchez O."/>
            <person name="Roques C."/>
            <person name="Iampietro C."/>
            <person name="Lluch J."/>
            <person name="Castinel A."/>
            <person name="Donnadieu C."/>
            <person name="Desvignes T."/>
            <person name="Floi Bucao C."/>
            <person name="Jouanno E."/>
            <person name="Wen M."/>
            <person name="Mejri S."/>
            <person name="Dirks R."/>
            <person name="Jansen H."/>
            <person name="Henkel C."/>
            <person name="Chen W.J."/>
            <person name="Zahm M."/>
            <person name="Cabau C."/>
            <person name="Klopp C."/>
            <person name="Thompson A.W."/>
            <person name="Robinson-Rechavi M."/>
            <person name="Braasch I."/>
            <person name="Lecointre G."/>
            <person name="Bobe J."/>
            <person name="Postlethwait J.H."/>
            <person name="Berthelot C."/>
            <person name="Roest Crollius H."/>
            <person name="Guiguen Y."/>
        </authorList>
    </citation>
    <scope>NUCLEOTIDE SEQUENCE</scope>
    <source>
        <strain evidence="22">NC1722</strain>
    </source>
</reference>
<keyword evidence="5" id="KW-0964">Secreted</keyword>
<evidence type="ECO:0000256" key="6">
    <source>
        <dbReference type="ARBA" id="ARBA00022676"/>
    </source>
</evidence>
<dbReference type="EC" id="2.4.3.1" evidence="16"/>
<evidence type="ECO:0000256" key="2">
    <source>
        <dbReference type="ARBA" id="ARBA00004613"/>
    </source>
</evidence>
<keyword evidence="7" id="KW-0808">Transferase</keyword>
<dbReference type="PANTHER" id="PTHR46059:SF2">
    <property type="entry name" value="BETA-GALACTOSIDE ALPHA-2,6-SIALYLTRANSFERASE 1"/>
    <property type="match status" value="1"/>
</dbReference>
<keyword evidence="9" id="KW-0735">Signal-anchor</keyword>
<dbReference type="InterPro" id="IPR038578">
    <property type="entry name" value="GT29-like_sf"/>
</dbReference>
<comment type="subcellular location">
    <subcellularLocation>
        <location evidence="1">Golgi apparatus</location>
        <location evidence="1">Golgi stack membrane</location>
        <topology evidence="1">Single-pass type II membrane protein</topology>
    </subcellularLocation>
    <subcellularLocation>
        <location evidence="2">Secreted</location>
    </subcellularLocation>
</comment>
<comment type="similarity">
    <text evidence="4">Belongs to the glycosyltransferase 29 family.</text>
</comment>
<dbReference type="Gene3D" id="3.90.1480.20">
    <property type="entry name" value="Glycosyl transferase family 29"/>
    <property type="match status" value="1"/>
</dbReference>
<evidence type="ECO:0000256" key="18">
    <source>
        <dbReference type="ARBA" id="ARBA00076526"/>
    </source>
</evidence>
<dbReference type="GO" id="GO:0005576">
    <property type="term" value="C:extracellular region"/>
    <property type="evidence" value="ECO:0007669"/>
    <property type="project" value="UniProtKB-SubCell"/>
</dbReference>
<evidence type="ECO:0000256" key="1">
    <source>
        <dbReference type="ARBA" id="ARBA00004447"/>
    </source>
</evidence>
<evidence type="ECO:0000256" key="17">
    <source>
        <dbReference type="ARBA" id="ARBA00069321"/>
    </source>
</evidence>
<proteinExistence type="inferred from homology"/>
<protein>
    <recommendedName>
        <fullName evidence="17">Beta-galactoside alpha-2,6-sialyltransferase 1</fullName>
        <ecNumber evidence="16">2.4.3.1</ecNumber>
    </recommendedName>
    <alternativeName>
        <fullName evidence="20">CMP-N-acetylneuraminate-beta-galactosamide-alpha-2,6-sialyltransferase 1</fullName>
    </alternativeName>
    <alternativeName>
        <fullName evidence="19">ST6Gal I</fullName>
    </alternativeName>
    <alternativeName>
        <fullName evidence="18">Sialyltransferase 1</fullName>
    </alternativeName>
</protein>
<evidence type="ECO:0000256" key="3">
    <source>
        <dbReference type="ARBA" id="ARBA00004922"/>
    </source>
</evidence>
<dbReference type="EMBL" id="JAINUG010000097">
    <property type="protein sequence ID" value="KAJ8397578.1"/>
    <property type="molecule type" value="Genomic_DNA"/>
</dbReference>
<dbReference type="GO" id="GO:0003835">
    <property type="term" value="F:beta-galactoside alpha-2,6-sialyltransferase activity"/>
    <property type="evidence" value="ECO:0007669"/>
    <property type="project" value="UniProtKB-EC"/>
</dbReference>
<evidence type="ECO:0000256" key="20">
    <source>
        <dbReference type="ARBA" id="ARBA00080062"/>
    </source>
</evidence>
<keyword evidence="23" id="KW-1185">Reference proteome</keyword>
<evidence type="ECO:0000256" key="14">
    <source>
        <dbReference type="ARBA" id="ARBA00023180"/>
    </source>
</evidence>
<dbReference type="InterPro" id="IPR001675">
    <property type="entry name" value="Glyco_trans_29"/>
</dbReference>
<evidence type="ECO:0000256" key="5">
    <source>
        <dbReference type="ARBA" id="ARBA00022525"/>
    </source>
</evidence>
<evidence type="ECO:0000313" key="23">
    <source>
        <dbReference type="Proteomes" id="UP001221898"/>
    </source>
</evidence>
<sequence length="390" mass="44262">MEFRKKHLLAFFVTAVICVLSYIFYGILQTVTPSKEWLYSRIAGTAAVTSIRCKPHFREGVASPLPQIVPGKQWSIWNKFSTAISKEVLESVRTYRTTNKFHVSLNLTRRNSTLSKGELLCELKVRVPFGTIKAGDGPFSGGGWENILPNESLAETLGLLKTCAVVMSSGSIRNSTLGTEIDSHDAVLRFNSAPTKGHSVDVGNRTTLRIINSQLMMSKTDGFLTDPLYNTGVLMVWDPAPYSRDLYAWYRKPDFDFFQTYKDYRRLHPQQPFYILSPSMQWDLWDVIQENTPTDIQPNPPSSGMLGIAVMMNLCEKISVYEFLPSHRKTDLCHYFQNIHNRQCTVGHYHPLTFEKNLVKGLNLGSHCDIYTSGKVTMCGFSQKRCPYEL</sequence>
<evidence type="ECO:0000256" key="11">
    <source>
        <dbReference type="ARBA" id="ARBA00023034"/>
    </source>
</evidence>
<evidence type="ECO:0000256" key="4">
    <source>
        <dbReference type="ARBA" id="ARBA00006003"/>
    </source>
</evidence>
<evidence type="ECO:0000256" key="9">
    <source>
        <dbReference type="ARBA" id="ARBA00022968"/>
    </source>
</evidence>
<gene>
    <name evidence="22" type="ORF">AAFF_G00438540</name>
</gene>
<name>A0AAD7S873_9TELE</name>
<evidence type="ECO:0000313" key="22">
    <source>
        <dbReference type="EMBL" id="KAJ8397578.1"/>
    </source>
</evidence>
<evidence type="ECO:0000256" key="7">
    <source>
        <dbReference type="ARBA" id="ARBA00022679"/>
    </source>
</evidence>
<feature type="transmembrane region" description="Helical" evidence="21">
    <location>
        <begin position="7"/>
        <end position="28"/>
    </location>
</feature>
<keyword evidence="12 21" id="KW-0472">Membrane</keyword>
<dbReference type="GO" id="GO:0032580">
    <property type="term" value="C:Golgi cisterna membrane"/>
    <property type="evidence" value="ECO:0007669"/>
    <property type="project" value="UniProtKB-SubCell"/>
</dbReference>
<dbReference type="FunFam" id="3.90.1480.20:FF:000012">
    <property type="entry name" value="ST6 beta-galactoside alpha-2,6-sialyltransferase 1"/>
    <property type="match status" value="1"/>
</dbReference>
<comment type="caution">
    <text evidence="22">The sequence shown here is derived from an EMBL/GenBank/DDBJ whole genome shotgun (WGS) entry which is preliminary data.</text>
</comment>
<evidence type="ECO:0000256" key="13">
    <source>
        <dbReference type="ARBA" id="ARBA00023157"/>
    </source>
</evidence>
<evidence type="ECO:0000256" key="16">
    <source>
        <dbReference type="ARBA" id="ARBA00034329"/>
    </source>
</evidence>
<keyword evidence="8 21" id="KW-0812">Transmembrane</keyword>
<dbReference type="GO" id="GO:0097503">
    <property type="term" value="P:sialylation"/>
    <property type="evidence" value="ECO:0007669"/>
    <property type="project" value="TreeGrafter"/>
</dbReference>
<accession>A0AAD7S873</accession>
<dbReference type="Proteomes" id="UP001221898">
    <property type="component" value="Unassembled WGS sequence"/>
</dbReference>
<dbReference type="Pfam" id="PF00777">
    <property type="entry name" value="Glyco_transf_29"/>
    <property type="match status" value="1"/>
</dbReference>